<dbReference type="Pfam" id="PF00847">
    <property type="entry name" value="AP2"/>
    <property type="match status" value="1"/>
</dbReference>
<evidence type="ECO:0000256" key="4">
    <source>
        <dbReference type="ARBA" id="ARBA00023125"/>
    </source>
</evidence>
<dbReference type="Proteomes" id="UP000826271">
    <property type="component" value="Unassembled WGS sequence"/>
</dbReference>
<evidence type="ECO:0000256" key="8">
    <source>
        <dbReference type="ARBA" id="ARBA00024343"/>
    </source>
</evidence>
<dbReference type="PANTHER" id="PTHR31985">
    <property type="entry name" value="ETHYLENE-RESPONSIVE TRANSCRIPTION FACTOR ERF042-RELATED"/>
    <property type="match status" value="1"/>
</dbReference>
<dbReference type="CDD" id="cd00018">
    <property type="entry name" value="AP2"/>
    <property type="match status" value="1"/>
</dbReference>
<dbReference type="GO" id="GO:0003677">
    <property type="term" value="F:DNA binding"/>
    <property type="evidence" value="ECO:0007669"/>
    <property type="project" value="UniProtKB-KW"/>
</dbReference>
<evidence type="ECO:0000256" key="1">
    <source>
        <dbReference type="ARBA" id="ARBA00004123"/>
    </source>
</evidence>
<keyword evidence="12" id="KW-1185">Reference proteome</keyword>
<dbReference type="GO" id="GO:0003700">
    <property type="term" value="F:DNA-binding transcription factor activity"/>
    <property type="evidence" value="ECO:0007669"/>
    <property type="project" value="InterPro"/>
</dbReference>
<dbReference type="InterPro" id="IPR051032">
    <property type="entry name" value="AP2/ERF_TF_ERF_subfamily"/>
</dbReference>
<evidence type="ECO:0000256" key="6">
    <source>
        <dbReference type="ARBA" id="ARBA00023163"/>
    </source>
</evidence>
<name>A0AAV6X1N1_9LAMI</name>
<dbReference type="InterPro" id="IPR001471">
    <property type="entry name" value="AP2/ERF_dom"/>
</dbReference>
<protein>
    <recommendedName>
        <fullName evidence="10">AP2/ERF domain-containing protein</fullName>
    </recommendedName>
</protein>
<dbReference type="SUPFAM" id="SSF54171">
    <property type="entry name" value="DNA-binding domain"/>
    <property type="match status" value="1"/>
</dbReference>
<reference evidence="11" key="1">
    <citation type="submission" date="2019-10" db="EMBL/GenBank/DDBJ databases">
        <authorList>
            <person name="Zhang R."/>
            <person name="Pan Y."/>
            <person name="Wang J."/>
            <person name="Ma R."/>
            <person name="Yu S."/>
        </authorList>
    </citation>
    <scope>NUCLEOTIDE SEQUENCE</scope>
    <source>
        <strain evidence="11">LA-IB0</strain>
        <tissue evidence="11">Leaf</tissue>
    </source>
</reference>
<dbReference type="PRINTS" id="PR00367">
    <property type="entry name" value="ETHRSPELEMNT"/>
</dbReference>
<comment type="similarity">
    <text evidence="8">Belongs to the AP2/ERF transcription factor family. ERF subfamily.</text>
</comment>
<dbReference type="PROSITE" id="PS51032">
    <property type="entry name" value="AP2_ERF"/>
    <property type="match status" value="1"/>
</dbReference>
<gene>
    <name evidence="11" type="ORF">BUALT_Bualt09G0043900</name>
</gene>
<feature type="domain" description="AP2/ERF" evidence="10">
    <location>
        <begin position="32"/>
        <end position="89"/>
    </location>
</feature>
<evidence type="ECO:0000256" key="7">
    <source>
        <dbReference type="ARBA" id="ARBA00023242"/>
    </source>
</evidence>
<keyword evidence="6" id="KW-0804">Transcription</keyword>
<keyword evidence="2" id="KW-0611">Plant defense</keyword>
<dbReference type="GO" id="GO:0005634">
    <property type="term" value="C:nucleus"/>
    <property type="evidence" value="ECO:0007669"/>
    <property type="project" value="UniProtKB-SubCell"/>
</dbReference>
<keyword evidence="4" id="KW-0238">DNA-binding</keyword>
<dbReference type="PANTHER" id="PTHR31985:SF215">
    <property type="entry name" value="OS02G0781300 PROTEIN"/>
    <property type="match status" value="1"/>
</dbReference>
<keyword evidence="3" id="KW-0805">Transcription regulation</keyword>
<evidence type="ECO:0000256" key="3">
    <source>
        <dbReference type="ARBA" id="ARBA00023015"/>
    </source>
</evidence>
<evidence type="ECO:0000256" key="5">
    <source>
        <dbReference type="ARBA" id="ARBA00023159"/>
    </source>
</evidence>
<evidence type="ECO:0000256" key="9">
    <source>
        <dbReference type="SAM" id="MobiDB-lite"/>
    </source>
</evidence>
<evidence type="ECO:0000313" key="11">
    <source>
        <dbReference type="EMBL" id="KAG8376254.1"/>
    </source>
</evidence>
<comment type="caution">
    <text evidence="11">The sequence shown here is derived from an EMBL/GenBank/DDBJ whole genome shotgun (WGS) entry which is preliminary data.</text>
</comment>
<evidence type="ECO:0000259" key="10">
    <source>
        <dbReference type="PROSITE" id="PS51032"/>
    </source>
</evidence>
<dbReference type="InterPro" id="IPR036955">
    <property type="entry name" value="AP2/ERF_dom_sf"/>
</dbReference>
<evidence type="ECO:0000256" key="2">
    <source>
        <dbReference type="ARBA" id="ARBA00022821"/>
    </source>
</evidence>
<keyword evidence="5" id="KW-0010">Activator</keyword>
<organism evidence="11 12">
    <name type="scientific">Buddleja alternifolia</name>
    <dbReference type="NCBI Taxonomy" id="168488"/>
    <lineage>
        <taxon>Eukaryota</taxon>
        <taxon>Viridiplantae</taxon>
        <taxon>Streptophyta</taxon>
        <taxon>Embryophyta</taxon>
        <taxon>Tracheophyta</taxon>
        <taxon>Spermatophyta</taxon>
        <taxon>Magnoliopsida</taxon>
        <taxon>eudicotyledons</taxon>
        <taxon>Gunneridae</taxon>
        <taxon>Pentapetalae</taxon>
        <taxon>asterids</taxon>
        <taxon>lamiids</taxon>
        <taxon>Lamiales</taxon>
        <taxon>Scrophulariaceae</taxon>
        <taxon>Buddlejeae</taxon>
        <taxon>Buddleja</taxon>
    </lineage>
</organism>
<evidence type="ECO:0000313" key="12">
    <source>
        <dbReference type="Proteomes" id="UP000826271"/>
    </source>
</evidence>
<feature type="region of interest" description="Disordered" evidence="9">
    <location>
        <begin position="1"/>
        <end position="39"/>
    </location>
</feature>
<accession>A0AAV6X1N1</accession>
<comment type="subcellular location">
    <subcellularLocation>
        <location evidence="1">Nucleus</location>
    </subcellularLocation>
</comment>
<dbReference type="FunFam" id="3.30.730.10:FF:000001">
    <property type="entry name" value="Ethylene-responsive transcription factor 2"/>
    <property type="match status" value="1"/>
</dbReference>
<dbReference type="AlphaFoldDB" id="A0AAV6X1N1"/>
<dbReference type="InterPro" id="IPR016177">
    <property type="entry name" value="DNA-bd_dom_sf"/>
</dbReference>
<dbReference type="Gene3D" id="3.30.730.10">
    <property type="entry name" value="AP2/ERF domain"/>
    <property type="match status" value="1"/>
</dbReference>
<dbReference type="GO" id="GO:0006952">
    <property type="term" value="P:defense response"/>
    <property type="evidence" value="ECO:0007669"/>
    <property type="project" value="UniProtKB-KW"/>
</dbReference>
<feature type="compositionally biased region" description="Low complexity" evidence="9">
    <location>
        <begin position="124"/>
        <end position="141"/>
    </location>
</feature>
<sequence length="233" mass="25357">MVKSSLNKKDPQPPPSSAVNEAASSSSSSSCKYKGVRKRKWGKYVSEIRLPNCRERIWLGSYDTAEKAARAFDAALFCLRGRNAKFNFPDNPPEIVNGRSMTPAEIQAAAARFAHSQSGPSSRADNSASVSDTSSSSTEEVLLPQAESPCPSVSGGAAQLDSELPEIPLDNAFLDQFLTMNTDNNATDFGVFPEFDVFSGDFISSHLASENDYWQDNVSEELSSQSSSFLWNF</sequence>
<feature type="compositionally biased region" description="Low complexity" evidence="9">
    <location>
        <begin position="17"/>
        <end position="30"/>
    </location>
</feature>
<dbReference type="SMART" id="SM00380">
    <property type="entry name" value="AP2"/>
    <property type="match status" value="1"/>
</dbReference>
<dbReference type="EMBL" id="WHWC01000009">
    <property type="protein sequence ID" value="KAG8376254.1"/>
    <property type="molecule type" value="Genomic_DNA"/>
</dbReference>
<keyword evidence="7" id="KW-0539">Nucleus</keyword>
<proteinExistence type="inferred from homology"/>
<feature type="region of interest" description="Disordered" evidence="9">
    <location>
        <begin position="112"/>
        <end position="158"/>
    </location>
</feature>